<feature type="compositionally biased region" description="Pro residues" evidence="1">
    <location>
        <begin position="367"/>
        <end position="376"/>
    </location>
</feature>
<evidence type="ECO:0000256" key="2">
    <source>
        <dbReference type="SAM" id="Phobius"/>
    </source>
</evidence>
<feature type="transmembrane region" description="Helical" evidence="2">
    <location>
        <begin position="410"/>
        <end position="431"/>
    </location>
</feature>
<sequence>MQKNIDISYNFFYINLFYLLSILCFVIFLFFPNFVFADQMCCVYLEENNTGGDTCYSFDTDAEVATINPDAGESCPVNTYSGRLLGAYGFGPVQLGFVPEPTSAVYEQSQISKNCLLLDTFDLNGVTMSLEVKKEVPGSPLCQKGLQAVSTPNGTILRRALVKAQLADLLQTLTKFTQDNSLCCVPRIPNASTSCVQRGVNQTSWNELYNMVYGGPNPTNIFYFPPDDGEFYSCDPNATKTDWLAFDSVDVSSPFPVFAPPYVLYPESCNTQTGANYIPPWGYGNSSQVPQQLQAMCTLSGDKYCACSGDNSACSPTFYKTKEDCEILLPITVPGVNDILTQCLKLDESGGAQISCGSLVKQTSTPTTPPTQPTTKPPTVDLKSTFPSLTGLNPLKEVSIPILFGRAITIVLRVLGSLALIIFMYGGILWMTAAGNDEHVKKALSTIVWGAMGIFVIFASYAMVQFILDSFL</sequence>
<dbReference type="EMBL" id="PFBY01000020">
    <property type="protein sequence ID" value="PIR76528.1"/>
    <property type="molecule type" value="Genomic_DNA"/>
</dbReference>
<evidence type="ECO:0000313" key="3">
    <source>
        <dbReference type="EMBL" id="PIR76528.1"/>
    </source>
</evidence>
<dbReference type="Proteomes" id="UP000231530">
    <property type="component" value="Unassembled WGS sequence"/>
</dbReference>
<evidence type="ECO:0000313" key="4">
    <source>
        <dbReference type="Proteomes" id="UP000231530"/>
    </source>
</evidence>
<keyword evidence="2" id="KW-0472">Membrane</keyword>
<reference evidence="4" key="1">
    <citation type="submission" date="2017-09" db="EMBL/GenBank/DDBJ databases">
        <title>Depth-based differentiation of microbial function through sediment-hosted aquifers and enrichment of novel symbionts in the deep terrestrial subsurface.</title>
        <authorList>
            <person name="Probst A.J."/>
            <person name="Ladd B."/>
            <person name="Jarett J.K."/>
            <person name="Geller-Mcgrath D.E."/>
            <person name="Sieber C.M.K."/>
            <person name="Emerson J.B."/>
            <person name="Anantharaman K."/>
            <person name="Thomas B.C."/>
            <person name="Malmstrom R."/>
            <person name="Stieglmeier M."/>
            <person name="Klingl A."/>
            <person name="Woyke T."/>
            <person name="Ryan C.M."/>
            <person name="Banfield J.F."/>
        </authorList>
    </citation>
    <scope>NUCLEOTIDE SEQUENCE [LARGE SCALE GENOMIC DNA]</scope>
</reference>
<gene>
    <name evidence="3" type="ORF">COU32_01540</name>
</gene>
<feature type="transmembrane region" description="Helical" evidence="2">
    <location>
        <begin position="443"/>
        <end position="468"/>
    </location>
</feature>
<protein>
    <submittedName>
        <fullName evidence="3">Uncharacterized protein</fullName>
    </submittedName>
</protein>
<name>A0A2H0TWJ7_9BACT</name>
<evidence type="ECO:0000256" key="1">
    <source>
        <dbReference type="SAM" id="MobiDB-lite"/>
    </source>
</evidence>
<comment type="caution">
    <text evidence="3">The sequence shown here is derived from an EMBL/GenBank/DDBJ whole genome shotgun (WGS) entry which is preliminary data.</text>
</comment>
<organism evidence="3 4">
    <name type="scientific">Candidatus Magasanikbacteria bacterium CG10_big_fil_rev_8_21_14_0_10_42_10</name>
    <dbReference type="NCBI Taxonomy" id="1974649"/>
    <lineage>
        <taxon>Bacteria</taxon>
        <taxon>Candidatus Magasanikiibacteriota</taxon>
    </lineage>
</organism>
<feature type="transmembrane region" description="Helical" evidence="2">
    <location>
        <begin position="12"/>
        <end position="31"/>
    </location>
</feature>
<proteinExistence type="predicted"/>
<keyword evidence="2" id="KW-0812">Transmembrane</keyword>
<feature type="region of interest" description="Disordered" evidence="1">
    <location>
        <begin position="360"/>
        <end position="379"/>
    </location>
</feature>
<keyword evidence="2" id="KW-1133">Transmembrane helix</keyword>
<dbReference type="AlphaFoldDB" id="A0A2H0TWJ7"/>
<accession>A0A2H0TWJ7</accession>